<dbReference type="Proteomes" id="UP000625804">
    <property type="component" value="Unassembled WGS sequence"/>
</dbReference>
<dbReference type="PANTHER" id="PTHR10443:SF12">
    <property type="entry name" value="DIPEPTIDASE"/>
    <property type="match status" value="1"/>
</dbReference>
<dbReference type="InterPro" id="IPR032466">
    <property type="entry name" value="Metal_Hydrolase"/>
</dbReference>
<gene>
    <name evidence="1" type="ORF">HR057_04935</name>
</gene>
<dbReference type="SUPFAM" id="SSF51556">
    <property type="entry name" value="Metallo-dependent hydrolases"/>
    <property type="match status" value="1"/>
</dbReference>
<dbReference type="GO" id="GO:0070573">
    <property type="term" value="F:metallodipeptidase activity"/>
    <property type="evidence" value="ECO:0007669"/>
    <property type="project" value="InterPro"/>
</dbReference>
<dbReference type="PANTHER" id="PTHR10443">
    <property type="entry name" value="MICROSOMAL DIPEPTIDASE"/>
    <property type="match status" value="1"/>
</dbReference>
<reference evidence="1" key="1">
    <citation type="submission" date="2020-06" db="EMBL/GenBank/DDBJ databases">
        <title>A novel thermopfilic bacterium from Erzurum, Turkey.</title>
        <authorList>
            <person name="Adiguzel A."/>
            <person name="Ay H."/>
            <person name="Baltaci M.O."/>
        </authorList>
    </citation>
    <scope>NUCLEOTIDE SEQUENCE</scope>
    <source>
        <strain evidence="1">P2</strain>
    </source>
</reference>
<dbReference type="CDD" id="cd01301">
    <property type="entry name" value="rDP_like"/>
    <property type="match status" value="1"/>
</dbReference>
<evidence type="ECO:0000313" key="1">
    <source>
        <dbReference type="EMBL" id="NSL51110.1"/>
    </source>
</evidence>
<sequence>MNTNRIVISSGCLHLRQPLILHQGEWHLRKIFDAHCDVLYKMWFNDKISFKDSNMLHVNLDHLLASGGKVQCFAIFIPESVRIYDKFMVALEMVDIFYERVLNENSNMKMILEKNDILNLKDHEIGAMLTLEGCDAIDYDLIKLKTLYRLGVRSVGLTWNYANAVADGVREKRNAGISNFGKKVIELNNQFKIWTDVSHLGEKSFWDTIEIAKYPIASHSNAFSVFSHPRNLKDDQIKAIIKKNGVIGITFVPYFLRENYHEASIKDILNHIEHICSLGGDRNIGFGSDFDGIDDTVIGLENFRGYENLLNELEKHYSADLISRICYQNFVDNFPK</sequence>
<dbReference type="GO" id="GO:0006508">
    <property type="term" value="P:proteolysis"/>
    <property type="evidence" value="ECO:0007669"/>
    <property type="project" value="InterPro"/>
</dbReference>
<evidence type="ECO:0000313" key="2">
    <source>
        <dbReference type="Proteomes" id="UP000625804"/>
    </source>
</evidence>
<proteinExistence type="predicted"/>
<dbReference type="EMBL" id="JABTTE010000004">
    <property type="protein sequence ID" value="NSL51110.1"/>
    <property type="molecule type" value="Genomic_DNA"/>
</dbReference>
<organism evidence="1 2">
    <name type="scientific">Calidifontibacillus erzurumensis</name>
    <dbReference type="NCBI Taxonomy" id="2741433"/>
    <lineage>
        <taxon>Bacteria</taxon>
        <taxon>Bacillati</taxon>
        <taxon>Bacillota</taxon>
        <taxon>Bacilli</taxon>
        <taxon>Bacillales</taxon>
        <taxon>Bacillaceae</taxon>
        <taxon>Calidifontibacillus/Schinkia group</taxon>
        <taxon>Calidifontibacillus</taxon>
    </lineage>
</organism>
<dbReference type="AlphaFoldDB" id="A0A8J8GF40"/>
<dbReference type="Pfam" id="PF01244">
    <property type="entry name" value="Peptidase_M19"/>
    <property type="match status" value="1"/>
</dbReference>
<keyword evidence="2" id="KW-1185">Reference proteome</keyword>
<accession>A0A8J8GF40</accession>
<dbReference type="PROSITE" id="PS51365">
    <property type="entry name" value="RENAL_DIPEPTIDASE_2"/>
    <property type="match status" value="1"/>
</dbReference>
<protein>
    <submittedName>
        <fullName evidence="1">Dipeptidase</fullName>
    </submittedName>
</protein>
<name>A0A8J8GF40_9BACI</name>
<comment type="caution">
    <text evidence="1">The sequence shown here is derived from an EMBL/GenBank/DDBJ whole genome shotgun (WGS) entry which is preliminary data.</text>
</comment>
<dbReference type="Gene3D" id="3.20.20.140">
    <property type="entry name" value="Metal-dependent hydrolases"/>
    <property type="match status" value="1"/>
</dbReference>
<dbReference type="InterPro" id="IPR008257">
    <property type="entry name" value="Pept_M19"/>
</dbReference>